<sequence>MRWRDLGLAVGAFVGGLVLIWLGYPLKSWVGLATLGAASFSVLILRPFRWVSLTVAYVALTVDWIVGTPGLVPIFVLANALWEITEKGSARVGRALMISSVTTVLIFSVVGLVKAQELDGVLLGVQAALFTVVPVDTAMTVRRHRQTAAAERERASAERERAEQTARLAELDQRAAVAAERTRVARDLHDLVANDLSVIALHSTAALARDDHGDTTRRSLELIRKHSVDGLAEMRHLIDVLRADEGADSPAEARLDQLAALVDRVREAGTPATLTVDGEARPLSSAVELAGYRILQEALTNAGRHAPGQPVEAIVRYCPDVLTLTVENPLPDTADAFPLVGGAGLVGMAERAALVGGSLDAGPQEGRWRVHASIPL</sequence>
<dbReference type="Gene3D" id="3.30.565.10">
    <property type="entry name" value="Histidine kinase-like ATPase, C-terminal domain"/>
    <property type="match status" value="1"/>
</dbReference>
<keyword evidence="10" id="KW-1133">Transmembrane helix</keyword>
<dbReference type="EC" id="2.7.13.3" evidence="2"/>
<dbReference type="InterPro" id="IPR050482">
    <property type="entry name" value="Sensor_HK_TwoCompSys"/>
</dbReference>
<evidence type="ECO:0000256" key="10">
    <source>
        <dbReference type="SAM" id="Phobius"/>
    </source>
</evidence>
<keyword evidence="10" id="KW-0812">Transmembrane</keyword>
<feature type="transmembrane region" description="Helical" evidence="10">
    <location>
        <begin position="54"/>
        <end position="82"/>
    </location>
</feature>
<evidence type="ECO:0000313" key="13">
    <source>
        <dbReference type="Proteomes" id="UP001500967"/>
    </source>
</evidence>
<keyword evidence="4" id="KW-0808">Transferase</keyword>
<keyword evidence="7" id="KW-0067">ATP-binding</keyword>
<evidence type="ECO:0000256" key="9">
    <source>
        <dbReference type="SAM" id="Coils"/>
    </source>
</evidence>
<gene>
    <name evidence="12" type="ORF">GCM10009539_08950</name>
</gene>
<evidence type="ECO:0000256" key="5">
    <source>
        <dbReference type="ARBA" id="ARBA00022741"/>
    </source>
</evidence>
<protein>
    <recommendedName>
        <fullName evidence="2">histidine kinase</fullName>
        <ecNumber evidence="2">2.7.13.3</ecNumber>
    </recommendedName>
</protein>
<evidence type="ECO:0000259" key="11">
    <source>
        <dbReference type="Pfam" id="PF07730"/>
    </source>
</evidence>
<feature type="coiled-coil region" evidence="9">
    <location>
        <begin position="145"/>
        <end position="181"/>
    </location>
</feature>
<comment type="caution">
    <text evidence="12">The sequence shown here is derived from an EMBL/GenBank/DDBJ whole genome shotgun (WGS) entry which is preliminary data.</text>
</comment>
<feature type="transmembrane region" description="Helical" evidence="10">
    <location>
        <begin position="94"/>
        <end position="115"/>
    </location>
</feature>
<keyword evidence="5" id="KW-0547">Nucleotide-binding</keyword>
<dbReference type="PANTHER" id="PTHR24421">
    <property type="entry name" value="NITRATE/NITRITE SENSOR PROTEIN NARX-RELATED"/>
    <property type="match status" value="1"/>
</dbReference>
<keyword evidence="8" id="KW-0902">Two-component regulatory system</keyword>
<feature type="transmembrane region" description="Helical" evidence="10">
    <location>
        <begin position="121"/>
        <end position="141"/>
    </location>
</feature>
<organism evidence="12 13">
    <name type="scientific">Cryptosporangium japonicum</name>
    <dbReference type="NCBI Taxonomy" id="80872"/>
    <lineage>
        <taxon>Bacteria</taxon>
        <taxon>Bacillati</taxon>
        <taxon>Actinomycetota</taxon>
        <taxon>Actinomycetes</taxon>
        <taxon>Cryptosporangiales</taxon>
        <taxon>Cryptosporangiaceae</taxon>
        <taxon>Cryptosporangium</taxon>
    </lineage>
</organism>
<evidence type="ECO:0000313" key="12">
    <source>
        <dbReference type="EMBL" id="GAA0225883.1"/>
    </source>
</evidence>
<dbReference type="SUPFAM" id="SSF55874">
    <property type="entry name" value="ATPase domain of HSP90 chaperone/DNA topoisomerase II/histidine kinase"/>
    <property type="match status" value="1"/>
</dbReference>
<feature type="transmembrane region" description="Helical" evidence="10">
    <location>
        <begin position="6"/>
        <end position="24"/>
    </location>
</feature>
<evidence type="ECO:0000256" key="8">
    <source>
        <dbReference type="ARBA" id="ARBA00023012"/>
    </source>
</evidence>
<evidence type="ECO:0000256" key="2">
    <source>
        <dbReference type="ARBA" id="ARBA00012438"/>
    </source>
</evidence>
<evidence type="ECO:0000256" key="3">
    <source>
        <dbReference type="ARBA" id="ARBA00022553"/>
    </source>
</evidence>
<accession>A0ABN0TN70</accession>
<dbReference type="RefSeq" id="WP_344647443.1">
    <property type="nucleotide sequence ID" value="NZ_BAAAGX010000005.1"/>
</dbReference>
<dbReference type="Proteomes" id="UP001500967">
    <property type="component" value="Unassembled WGS sequence"/>
</dbReference>
<keyword evidence="10" id="KW-0472">Membrane</keyword>
<feature type="transmembrane region" description="Helical" evidence="10">
    <location>
        <begin position="29"/>
        <end position="48"/>
    </location>
</feature>
<comment type="catalytic activity">
    <reaction evidence="1">
        <text>ATP + protein L-histidine = ADP + protein N-phospho-L-histidine.</text>
        <dbReference type="EC" id="2.7.13.3"/>
    </reaction>
</comment>
<proteinExistence type="predicted"/>
<dbReference type="InterPro" id="IPR036890">
    <property type="entry name" value="HATPase_C_sf"/>
</dbReference>
<dbReference type="CDD" id="cd16917">
    <property type="entry name" value="HATPase_UhpB-NarQ-NarX-like"/>
    <property type="match status" value="1"/>
</dbReference>
<reference evidence="12 13" key="1">
    <citation type="journal article" date="2019" name="Int. J. Syst. Evol. Microbiol.">
        <title>The Global Catalogue of Microorganisms (GCM) 10K type strain sequencing project: providing services to taxonomists for standard genome sequencing and annotation.</title>
        <authorList>
            <consortium name="The Broad Institute Genomics Platform"/>
            <consortium name="The Broad Institute Genome Sequencing Center for Infectious Disease"/>
            <person name="Wu L."/>
            <person name="Ma J."/>
        </authorList>
    </citation>
    <scope>NUCLEOTIDE SEQUENCE [LARGE SCALE GENOMIC DNA]</scope>
    <source>
        <strain evidence="12 13">JCM 10425</strain>
    </source>
</reference>
<keyword evidence="13" id="KW-1185">Reference proteome</keyword>
<dbReference type="Gene3D" id="1.20.5.1930">
    <property type="match status" value="1"/>
</dbReference>
<dbReference type="Pfam" id="PF07730">
    <property type="entry name" value="HisKA_3"/>
    <property type="match status" value="1"/>
</dbReference>
<keyword evidence="9" id="KW-0175">Coiled coil</keyword>
<keyword evidence="3" id="KW-0597">Phosphoprotein</keyword>
<dbReference type="PANTHER" id="PTHR24421:SF10">
    <property type="entry name" value="NITRATE_NITRITE SENSOR PROTEIN NARQ"/>
    <property type="match status" value="1"/>
</dbReference>
<evidence type="ECO:0000256" key="1">
    <source>
        <dbReference type="ARBA" id="ARBA00000085"/>
    </source>
</evidence>
<evidence type="ECO:0000256" key="7">
    <source>
        <dbReference type="ARBA" id="ARBA00022840"/>
    </source>
</evidence>
<feature type="domain" description="Signal transduction histidine kinase subgroup 3 dimerisation and phosphoacceptor" evidence="11">
    <location>
        <begin position="180"/>
        <end position="244"/>
    </location>
</feature>
<evidence type="ECO:0000256" key="4">
    <source>
        <dbReference type="ARBA" id="ARBA00022679"/>
    </source>
</evidence>
<name>A0ABN0TN70_9ACTN</name>
<dbReference type="EMBL" id="BAAAGX010000005">
    <property type="protein sequence ID" value="GAA0225883.1"/>
    <property type="molecule type" value="Genomic_DNA"/>
</dbReference>
<dbReference type="GO" id="GO:0016301">
    <property type="term" value="F:kinase activity"/>
    <property type="evidence" value="ECO:0007669"/>
    <property type="project" value="UniProtKB-KW"/>
</dbReference>
<evidence type="ECO:0000256" key="6">
    <source>
        <dbReference type="ARBA" id="ARBA00022777"/>
    </source>
</evidence>
<keyword evidence="6 12" id="KW-0418">Kinase</keyword>
<dbReference type="InterPro" id="IPR011712">
    <property type="entry name" value="Sig_transdc_His_kin_sub3_dim/P"/>
</dbReference>